<dbReference type="PANTHER" id="PTHR43046:SF14">
    <property type="entry name" value="MUTT_NUDIX FAMILY PROTEIN"/>
    <property type="match status" value="1"/>
</dbReference>
<organism evidence="4 5">
    <name type="scientific">Natronoglomus mannanivorans</name>
    <dbReference type="NCBI Taxonomy" id="2979990"/>
    <lineage>
        <taxon>Archaea</taxon>
        <taxon>Methanobacteriati</taxon>
        <taxon>Methanobacteriota</taxon>
        <taxon>Stenosarchaea group</taxon>
        <taxon>Halobacteria</taxon>
        <taxon>Halobacteriales</taxon>
        <taxon>Natrialbaceae</taxon>
        <taxon>Natronoglomus</taxon>
    </lineage>
</organism>
<keyword evidence="2" id="KW-0378">Hydrolase</keyword>
<dbReference type="RefSeq" id="WP_338003900.1">
    <property type="nucleotide sequence ID" value="NZ_JAOPKA010000006.1"/>
</dbReference>
<dbReference type="SUPFAM" id="SSF55811">
    <property type="entry name" value="Nudix"/>
    <property type="match status" value="1"/>
</dbReference>
<dbReference type="PANTHER" id="PTHR43046">
    <property type="entry name" value="GDP-MANNOSE MANNOSYL HYDROLASE"/>
    <property type="match status" value="1"/>
</dbReference>
<dbReference type="Pfam" id="PF00293">
    <property type="entry name" value="NUDIX"/>
    <property type="match status" value="1"/>
</dbReference>
<dbReference type="PRINTS" id="PR00502">
    <property type="entry name" value="NUDIXFAMILY"/>
</dbReference>
<dbReference type="AlphaFoldDB" id="A0AAP2YZ90"/>
<comment type="cofactor">
    <cofactor evidence="1">
        <name>Mg(2+)</name>
        <dbReference type="ChEBI" id="CHEBI:18420"/>
    </cofactor>
</comment>
<reference evidence="4" key="1">
    <citation type="submission" date="2022-09" db="EMBL/GenBank/DDBJ databases">
        <title>Enrichment on poylsaccharides allowed isolation of novel metabolic and taxonomic groups of Haloarchaea.</title>
        <authorList>
            <person name="Sorokin D.Y."/>
            <person name="Elcheninov A.G."/>
            <person name="Khizhniak T.V."/>
            <person name="Kolganova T.V."/>
            <person name="Kublanov I.V."/>
        </authorList>
    </citation>
    <scope>NUCLEOTIDE SEQUENCE</scope>
    <source>
        <strain evidence="4">AArc-xg1-1</strain>
    </source>
</reference>
<dbReference type="PROSITE" id="PS51462">
    <property type="entry name" value="NUDIX"/>
    <property type="match status" value="1"/>
</dbReference>
<dbReference type="EMBL" id="JAOPKA010000006">
    <property type="protein sequence ID" value="MCU4742065.1"/>
    <property type="molecule type" value="Genomic_DNA"/>
</dbReference>
<proteinExistence type="predicted"/>
<dbReference type="InterPro" id="IPR020084">
    <property type="entry name" value="NUDIX_hydrolase_CS"/>
</dbReference>
<evidence type="ECO:0000256" key="1">
    <source>
        <dbReference type="ARBA" id="ARBA00001946"/>
    </source>
</evidence>
<evidence type="ECO:0000313" key="4">
    <source>
        <dbReference type="EMBL" id="MCU4742065.1"/>
    </source>
</evidence>
<sequence length="193" mass="21523">MGTDPYEYCPYCGSEVRSVDLPTAYYCGSCEEYVFDNPAANARVAVVDGDRILLVEIDDEFRIDDPPYDHDSEWMLPGGHVEVPEQPREAAARELEEETGLVADSEDLELFETVYRQVVEGAHAVLSLYAIEKEVTTGTLNAGSDAAAVRFWTPAELGAGDASFRELHVEPRECRDPEWWVRRALEAATGRMS</sequence>
<dbReference type="InterPro" id="IPR020476">
    <property type="entry name" value="Nudix_hydrolase"/>
</dbReference>
<protein>
    <submittedName>
        <fullName evidence="4">NUDIX domain-containing protein</fullName>
    </submittedName>
</protein>
<evidence type="ECO:0000313" key="5">
    <source>
        <dbReference type="Proteomes" id="UP001321018"/>
    </source>
</evidence>
<accession>A0AAP2YZ90</accession>
<dbReference type="PROSITE" id="PS00893">
    <property type="entry name" value="NUDIX_BOX"/>
    <property type="match status" value="1"/>
</dbReference>
<gene>
    <name evidence="4" type="ORF">OB960_11720</name>
</gene>
<feature type="domain" description="Nudix hydrolase" evidence="3">
    <location>
        <begin position="37"/>
        <end position="175"/>
    </location>
</feature>
<dbReference type="InterPro" id="IPR000086">
    <property type="entry name" value="NUDIX_hydrolase_dom"/>
</dbReference>
<dbReference type="GO" id="GO:0016787">
    <property type="term" value="F:hydrolase activity"/>
    <property type="evidence" value="ECO:0007669"/>
    <property type="project" value="UniProtKB-KW"/>
</dbReference>
<dbReference type="Proteomes" id="UP001321018">
    <property type="component" value="Unassembled WGS sequence"/>
</dbReference>
<comment type="caution">
    <text evidence="4">The sequence shown here is derived from an EMBL/GenBank/DDBJ whole genome shotgun (WGS) entry which is preliminary data.</text>
</comment>
<evidence type="ECO:0000259" key="3">
    <source>
        <dbReference type="PROSITE" id="PS51462"/>
    </source>
</evidence>
<dbReference type="InterPro" id="IPR015797">
    <property type="entry name" value="NUDIX_hydrolase-like_dom_sf"/>
</dbReference>
<name>A0AAP2YZ90_9EURY</name>
<dbReference type="Gene3D" id="3.90.79.10">
    <property type="entry name" value="Nucleoside Triphosphate Pyrophosphohydrolase"/>
    <property type="match status" value="1"/>
</dbReference>
<evidence type="ECO:0000256" key="2">
    <source>
        <dbReference type="ARBA" id="ARBA00022801"/>
    </source>
</evidence>